<dbReference type="AlphaFoldDB" id="A0A7S3C4Y2"/>
<dbReference type="EMBL" id="HBHX01073210">
    <property type="protein sequence ID" value="CAE0154423.1"/>
    <property type="molecule type" value="Transcribed_RNA"/>
</dbReference>
<name>A0A7S3C4Y2_9EUKA</name>
<evidence type="ECO:0000313" key="1">
    <source>
        <dbReference type="EMBL" id="CAE0154423.1"/>
    </source>
</evidence>
<gene>
    <name evidence="1" type="ORF">HERI1096_LOCUS40531</name>
</gene>
<organism evidence="1">
    <name type="scientific">Haptolina ericina</name>
    <dbReference type="NCBI Taxonomy" id="156174"/>
    <lineage>
        <taxon>Eukaryota</taxon>
        <taxon>Haptista</taxon>
        <taxon>Haptophyta</taxon>
        <taxon>Prymnesiophyceae</taxon>
        <taxon>Prymnesiales</taxon>
        <taxon>Prymnesiaceae</taxon>
        <taxon>Haptolina</taxon>
    </lineage>
</organism>
<protein>
    <submittedName>
        <fullName evidence="1">Uncharacterized protein</fullName>
    </submittedName>
</protein>
<sequence length="129" mass="15070">MRHSANTSCWAYPHYAKAHSKEGARNGGGPQTDDSILENYNRTKKRMKRHTFHGGRLRKGHKIKVKMAVQDRDSNGKLIPDSYHIKHYYKRANLNAFESVHRRCAVSKRIARKRGLTASLSQRRVRFRR</sequence>
<proteinExistence type="predicted"/>
<accession>A0A7S3C4Y2</accession>
<reference evidence="1" key="1">
    <citation type="submission" date="2021-01" db="EMBL/GenBank/DDBJ databases">
        <authorList>
            <person name="Corre E."/>
            <person name="Pelletier E."/>
            <person name="Niang G."/>
            <person name="Scheremetjew M."/>
            <person name="Finn R."/>
            <person name="Kale V."/>
            <person name="Holt S."/>
            <person name="Cochrane G."/>
            <person name="Meng A."/>
            <person name="Brown T."/>
            <person name="Cohen L."/>
        </authorList>
    </citation>
    <scope>NUCLEOTIDE SEQUENCE</scope>
    <source>
        <strain evidence="1">CCMP281</strain>
    </source>
</reference>